<dbReference type="EMBL" id="WPIN01000030">
    <property type="protein sequence ID" value="MVM36084.1"/>
    <property type="molecule type" value="Genomic_DNA"/>
</dbReference>
<gene>
    <name evidence="1" type="ORF">GO755_39085</name>
</gene>
<keyword evidence="2" id="KW-1185">Reference proteome</keyword>
<dbReference type="RefSeq" id="WP_157590882.1">
    <property type="nucleotide sequence ID" value="NZ_WPIN01000030.1"/>
</dbReference>
<comment type="caution">
    <text evidence="1">The sequence shown here is derived from an EMBL/GenBank/DDBJ whole genome shotgun (WGS) entry which is preliminary data.</text>
</comment>
<protein>
    <submittedName>
        <fullName evidence="1">Uncharacterized protein</fullName>
    </submittedName>
</protein>
<proteinExistence type="predicted"/>
<reference evidence="1 2" key="1">
    <citation type="submission" date="2019-12" db="EMBL/GenBank/DDBJ databases">
        <title>Spirosoma sp. HMF4905 genome sequencing and assembly.</title>
        <authorList>
            <person name="Kang H."/>
            <person name="Cha I."/>
            <person name="Kim H."/>
            <person name="Joh K."/>
        </authorList>
    </citation>
    <scope>NUCLEOTIDE SEQUENCE [LARGE SCALE GENOMIC DNA]</scope>
    <source>
        <strain evidence="1 2">HMF4905</strain>
    </source>
</reference>
<sequence>MFFDLAEVILGDGMGNLGNDVIESQRAKGLRASGKSAASVRSNVNVAPTQLVGQLWGSVTFTWQQNGRKPNKSGKPSREMVDQVAEWLQIKGLAYSPWAVATNIAKHGIPVPNQHNPGGVLSDPLAAERVKGILGPRLRGAILSELKSFLVKS</sequence>
<evidence type="ECO:0000313" key="1">
    <source>
        <dbReference type="EMBL" id="MVM36084.1"/>
    </source>
</evidence>
<accession>A0A7K1SQJ8</accession>
<organism evidence="1 2">
    <name type="scientific">Spirosoma arboris</name>
    <dbReference type="NCBI Taxonomy" id="2682092"/>
    <lineage>
        <taxon>Bacteria</taxon>
        <taxon>Pseudomonadati</taxon>
        <taxon>Bacteroidota</taxon>
        <taxon>Cytophagia</taxon>
        <taxon>Cytophagales</taxon>
        <taxon>Cytophagaceae</taxon>
        <taxon>Spirosoma</taxon>
    </lineage>
</organism>
<dbReference type="Proteomes" id="UP000436006">
    <property type="component" value="Unassembled WGS sequence"/>
</dbReference>
<dbReference type="AlphaFoldDB" id="A0A7K1SQJ8"/>
<name>A0A7K1SQJ8_9BACT</name>
<evidence type="ECO:0000313" key="2">
    <source>
        <dbReference type="Proteomes" id="UP000436006"/>
    </source>
</evidence>